<dbReference type="Proteomes" id="UP000198650">
    <property type="component" value="Unassembled WGS sequence"/>
</dbReference>
<evidence type="ECO:0000313" key="3">
    <source>
        <dbReference type="Proteomes" id="UP000198650"/>
    </source>
</evidence>
<reference evidence="3" key="1">
    <citation type="submission" date="2016-10" db="EMBL/GenBank/DDBJ databases">
        <authorList>
            <person name="Varghese N."/>
            <person name="Submissions S."/>
        </authorList>
    </citation>
    <scope>NUCLEOTIDE SEQUENCE [LARGE SCALE GENOMIC DNA]</scope>
    <source>
        <strain evidence="3">M1</strain>
    </source>
</reference>
<keyword evidence="3" id="KW-1185">Reference proteome</keyword>
<accession>A0A1I0T065</accession>
<keyword evidence="1" id="KW-0812">Transmembrane</keyword>
<organism evidence="2 3">
    <name type="scientific">Parageobacillus thermantarcticus</name>
    <dbReference type="NCBI Taxonomy" id="186116"/>
    <lineage>
        <taxon>Bacteria</taxon>
        <taxon>Bacillati</taxon>
        <taxon>Bacillota</taxon>
        <taxon>Bacilli</taxon>
        <taxon>Bacillales</taxon>
        <taxon>Anoxybacillaceae</taxon>
        <taxon>Parageobacillus</taxon>
    </lineage>
</organism>
<dbReference type="STRING" id="186116.SAMN05192569_100895"/>
<sequence length="211" mass="23733">MSGIFLTIGFLGLIVFVVYVIRGAIYAVKKKEGAKKLFQRSLIPLFASLACIIAFDATADTPKQASSKPKTLDEAVKNIVIEELGEKTNTDKKRIIDIKINNDAGTTDKNDKIVTVKLYADDNLTAKMLKSRALSDSKKVFEKLFQNNEVSKALLIWEFTLVDKYGNESDGTILRVGIDRQTADKINWENFDYNNFETVAQQYFIHPALNK</sequence>
<evidence type="ECO:0000313" key="2">
    <source>
        <dbReference type="EMBL" id="SFA45023.1"/>
    </source>
</evidence>
<keyword evidence="1" id="KW-1133">Transmembrane helix</keyword>
<name>A0A1I0T065_9BACL</name>
<feature type="transmembrane region" description="Helical" evidence="1">
    <location>
        <begin position="6"/>
        <end position="25"/>
    </location>
</feature>
<dbReference type="AlphaFoldDB" id="A0A1I0T065"/>
<protein>
    <submittedName>
        <fullName evidence="2">Uncharacterized protein</fullName>
    </submittedName>
</protein>
<keyword evidence="1" id="KW-0472">Membrane</keyword>
<dbReference type="RefSeq" id="WP_090948604.1">
    <property type="nucleotide sequence ID" value="NZ_FOJS01000008.1"/>
</dbReference>
<dbReference type="EMBL" id="FOJS01000008">
    <property type="protein sequence ID" value="SFA45023.1"/>
    <property type="molecule type" value="Genomic_DNA"/>
</dbReference>
<evidence type="ECO:0000256" key="1">
    <source>
        <dbReference type="SAM" id="Phobius"/>
    </source>
</evidence>
<proteinExistence type="predicted"/>
<gene>
    <name evidence="2" type="ORF">SAMN05192569_100895</name>
</gene>
<dbReference type="OrthoDB" id="287883at2"/>